<dbReference type="InterPro" id="IPR036890">
    <property type="entry name" value="HATPase_C_sf"/>
</dbReference>
<dbReference type="InterPro" id="IPR003594">
    <property type="entry name" value="HATPase_dom"/>
</dbReference>
<dbReference type="Gene3D" id="3.30.565.10">
    <property type="entry name" value="Histidine kinase-like ATPase, C-terminal domain"/>
    <property type="match status" value="1"/>
</dbReference>
<dbReference type="OrthoDB" id="9762826at2"/>
<feature type="domain" description="Histidine kinase" evidence="7">
    <location>
        <begin position="360"/>
        <end position="564"/>
    </location>
</feature>
<dbReference type="EMBL" id="FOOX01000006">
    <property type="protein sequence ID" value="SFG54714.1"/>
    <property type="molecule type" value="Genomic_DNA"/>
</dbReference>
<evidence type="ECO:0000259" key="7">
    <source>
        <dbReference type="PROSITE" id="PS50109"/>
    </source>
</evidence>
<dbReference type="CDD" id="cd00082">
    <property type="entry name" value="HisKA"/>
    <property type="match status" value="1"/>
</dbReference>
<dbReference type="EC" id="2.7.13.3" evidence="2"/>
<evidence type="ECO:0000256" key="4">
    <source>
        <dbReference type="ARBA" id="ARBA00022777"/>
    </source>
</evidence>
<feature type="transmembrane region" description="Helical" evidence="6">
    <location>
        <begin position="319"/>
        <end position="337"/>
    </location>
</feature>
<feature type="transmembrane region" description="Helical" evidence="6">
    <location>
        <begin position="12"/>
        <end position="34"/>
    </location>
</feature>
<keyword evidence="5" id="KW-0902">Two-component regulatory system</keyword>
<dbReference type="RefSeq" id="WP_092471092.1">
    <property type="nucleotide sequence ID" value="NZ_FOOX01000006.1"/>
</dbReference>
<keyword evidence="6" id="KW-1133">Transmembrane helix</keyword>
<keyword evidence="6" id="KW-0812">Transmembrane</keyword>
<evidence type="ECO:0000256" key="3">
    <source>
        <dbReference type="ARBA" id="ARBA00022679"/>
    </source>
</evidence>
<dbReference type="GO" id="GO:0000155">
    <property type="term" value="F:phosphorelay sensor kinase activity"/>
    <property type="evidence" value="ECO:0007669"/>
    <property type="project" value="InterPro"/>
</dbReference>
<reference evidence="9" key="1">
    <citation type="submission" date="2016-10" db="EMBL/GenBank/DDBJ databases">
        <authorList>
            <person name="Varghese N."/>
            <person name="Submissions S."/>
        </authorList>
    </citation>
    <scope>NUCLEOTIDE SEQUENCE [LARGE SCALE GENOMIC DNA]</scope>
    <source>
        <strain evidence="9">DSM 17038</strain>
    </source>
</reference>
<sequence length="564" mass="65087">MKKNKTKRTIYMRIFCAFFATYLALMTGFSIFLISREKKVESLELRAFALQVNNAVEDVLQDHIDSNNQVTDIAKVKKEFVRKSSLFTLLGTEAAIFTGDYKLIFNTNDYWLCSYTEYSEGNRNYTGYGYLNPRHWFNEKEITELENYLYANPKAEKAGDLSGYSVTLEGFWVDNEMIIPDKISVIAMYAETFDENGNASSSSGTRQNDGVYISGYKNTKGLPYFQHGSIQPNNNSYRNSEKQVKLRNMVLDQEKLKEAVKQLGNVSYERVNLLTYRYYLPMPYRNTVKMTDNHNYYSEFWTVIARDVNLLDKCAGTLAFVWGSCFITFVIVAMILSRQTYKTYQKREELERQRKETTNALAHDLKTPLSIISGYAQNLIENIHTEKRKYYAGNIQANVNRMDKIIREMLELSRLESDLFPIKLEDVSLGEVCVEIINRYNQVCDEKNILTSLEGDAVIKVDHSLIERVIDNFFINALDSTPEGGTIRIKILDNTLELYNSGSRISEEKMNEIWLPYKKAELSRSNTKGTGLGLSISRTILELYKFPYGAKNSDDGVVFWFKFT</sequence>
<organism evidence="8 9">
    <name type="scientific">Desulfotruncus arcticus DSM 17038</name>
    <dbReference type="NCBI Taxonomy" id="1121424"/>
    <lineage>
        <taxon>Bacteria</taxon>
        <taxon>Bacillati</taxon>
        <taxon>Bacillota</taxon>
        <taxon>Clostridia</taxon>
        <taxon>Eubacteriales</taxon>
        <taxon>Desulfallaceae</taxon>
        <taxon>Desulfotruncus</taxon>
    </lineage>
</organism>
<dbReference type="Proteomes" id="UP000199337">
    <property type="component" value="Unassembled WGS sequence"/>
</dbReference>
<evidence type="ECO:0000313" key="9">
    <source>
        <dbReference type="Proteomes" id="UP000199337"/>
    </source>
</evidence>
<keyword evidence="9" id="KW-1185">Reference proteome</keyword>
<dbReference type="InterPro" id="IPR005467">
    <property type="entry name" value="His_kinase_dom"/>
</dbReference>
<keyword evidence="4 8" id="KW-0418">Kinase</keyword>
<dbReference type="InterPro" id="IPR036097">
    <property type="entry name" value="HisK_dim/P_sf"/>
</dbReference>
<protein>
    <recommendedName>
        <fullName evidence="2">histidine kinase</fullName>
        <ecNumber evidence="2">2.7.13.3</ecNumber>
    </recommendedName>
</protein>
<evidence type="ECO:0000256" key="6">
    <source>
        <dbReference type="SAM" id="Phobius"/>
    </source>
</evidence>
<dbReference type="InterPro" id="IPR003661">
    <property type="entry name" value="HisK_dim/P_dom"/>
</dbReference>
<proteinExistence type="predicted"/>
<dbReference type="AlphaFoldDB" id="A0A1I2SPI4"/>
<dbReference type="InterPro" id="IPR050736">
    <property type="entry name" value="Sensor_HK_Regulatory"/>
</dbReference>
<evidence type="ECO:0000256" key="5">
    <source>
        <dbReference type="ARBA" id="ARBA00023012"/>
    </source>
</evidence>
<name>A0A1I2SPI4_9FIRM</name>
<dbReference type="PROSITE" id="PS50109">
    <property type="entry name" value="HIS_KIN"/>
    <property type="match status" value="1"/>
</dbReference>
<evidence type="ECO:0000256" key="1">
    <source>
        <dbReference type="ARBA" id="ARBA00000085"/>
    </source>
</evidence>
<dbReference type="SMART" id="SM00388">
    <property type="entry name" value="HisKA"/>
    <property type="match status" value="1"/>
</dbReference>
<keyword evidence="3" id="KW-0808">Transferase</keyword>
<dbReference type="Pfam" id="PF02518">
    <property type="entry name" value="HATPase_c"/>
    <property type="match status" value="1"/>
</dbReference>
<dbReference type="STRING" id="341036.SAMN05660649_01939"/>
<comment type="catalytic activity">
    <reaction evidence="1">
        <text>ATP + protein L-histidine = ADP + protein N-phospho-L-histidine.</text>
        <dbReference type="EC" id="2.7.13.3"/>
    </reaction>
</comment>
<dbReference type="SUPFAM" id="SSF47384">
    <property type="entry name" value="Homodimeric domain of signal transducing histidine kinase"/>
    <property type="match status" value="1"/>
</dbReference>
<dbReference type="PANTHER" id="PTHR43711">
    <property type="entry name" value="TWO-COMPONENT HISTIDINE KINASE"/>
    <property type="match status" value="1"/>
</dbReference>
<evidence type="ECO:0000313" key="8">
    <source>
        <dbReference type="EMBL" id="SFG54714.1"/>
    </source>
</evidence>
<dbReference type="SMART" id="SM00387">
    <property type="entry name" value="HATPase_c"/>
    <property type="match status" value="1"/>
</dbReference>
<accession>A0A1I2SPI4</accession>
<gene>
    <name evidence="8" type="ORF">SAMN05660649_01939</name>
</gene>
<evidence type="ECO:0000256" key="2">
    <source>
        <dbReference type="ARBA" id="ARBA00012438"/>
    </source>
</evidence>
<dbReference type="Pfam" id="PF00512">
    <property type="entry name" value="HisKA"/>
    <property type="match status" value="1"/>
</dbReference>
<keyword evidence="6" id="KW-0472">Membrane</keyword>
<dbReference type="PANTHER" id="PTHR43711:SF26">
    <property type="entry name" value="SENSOR HISTIDINE KINASE RCSC"/>
    <property type="match status" value="1"/>
</dbReference>
<dbReference type="Gene3D" id="1.10.287.130">
    <property type="match status" value="1"/>
</dbReference>
<dbReference type="SUPFAM" id="SSF55874">
    <property type="entry name" value="ATPase domain of HSP90 chaperone/DNA topoisomerase II/histidine kinase"/>
    <property type="match status" value="1"/>
</dbReference>